<reference evidence="2" key="1">
    <citation type="submission" date="2016-01" db="EMBL/GenBank/DDBJ databases">
        <authorList>
            <person name="Mitreva M."/>
            <person name="Pepin K.H."/>
            <person name="Mihindukulasuriya K.A."/>
            <person name="Fulton R."/>
            <person name="Fronick C."/>
            <person name="O'Laughlin M."/>
            <person name="Miner T."/>
            <person name="Herter B."/>
            <person name="Rosa B.A."/>
            <person name="Cordes M."/>
            <person name="Tomlinson C."/>
            <person name="Wollam A."/>
            <person name="Palsikar V.B."/>
            <person name="Mardis E.R."/>
            <person name="Wilson R.K."/>
        </authorList>
    </citation>
    <scope>NUCLEOTIDE SEQUENCE [LARGE SCALE GENOMIC DNA]</scope>
    <source>
        <strain evidence="2">MJR7716</strain>
    </source>
</reference>
<gene>
    <name evidence="1" type="ORF">HMPREF3226_01473</name>
</gene>
<proteinExistence type="predicted"/>
<dbReference type="EMBL" id="LRQG01000108">
    <property type="protein sequence ID" value="KXA38619.1"/>
    <property type="molecule type" value="Genomic_DNA"/>
</dbReference>
<name>A0A133Q6Y0_9BACT</name>
<dbReference type="STRING" id="28128.HMPREF3226_01473"/>
<evidence type="ECO:0000313" key="2">
    <source>
        <dbReference type="Proteomes" id="UP000070533"/>
    </source>
</evidence>
<keyword evidence="2" id="KW-1185">Reference proteome</keyword>
<evidence type="ECO:0000313" key="1">
    <source>
        <dbReference type="EMBL" id="KXA38619.1"/>
    </source>
</evidence>
<comment type="caution">
    <text evidence="1">The sequence shown here is derived from an EMBL/GenBank/DDBJ whole genome shotgun (WGS) entry which is preliminary data.</text>
</comment>
<accession>A0A133Q6Y0</accession>
<dbReference type="AlphaFoldDB" id="A0A133Q6Y0"/>
<protein>
    <submittedName>
        <fullName evidence="1">Uncharacterized protein</fullName>
    </submittedName>
</protein>
<sequence length="47" mass="5388">MPEMLVLVLLTCTFFINFAESDIRVSTCKFLTNCQTIFSSAKIIELR</sequence>
<organism evidence="1 2">
    <name type="scientific">Prevotella corporis</name>
    <dbReference type="NCBI Taxonomy" id="28128"/>
    <lineage>
        <taxon>Bacteria</taxon>
        <taxon>Pseudomonadati</taxon>
        <taxon>Bacteroidota</taxon>
        <taxon>Bacteroidia</taxon>
        <taxon>Bacteroidales</taxon>
        <taxon>Prevotellaceae</taxon>
        <taxon>Prevotella</taxon>
    </lineage>
</organism>
<dbReference type="Proteomes" id="UP000070533">
    <property type="component" value="Unassembled WGS sequence"/>
</dbReference>